<dbReference type="PANTHER" id="PTHR36194:SF1">
    <property type="entry name" value="S-LAYER-LIKE PROTEIN"/>
    <property type="match status" value="1"/>
</dbReference>
<gene>
    <name evidence="3" type="ordered locus">GM21_2383</name>
</gene>
<feature type="domain" description="DUF4384" evidence="2">
    <location>
        <begin position="152"/>
        <end position="231"/>
    </location>
</feature>
<dbReference type="PANTHER" id="PTHR36194">
    <property type="entry name" value="S-LAYER-LIKE PROTEIN"/>
    <property type="match status" value="1"/>
</dbReference>
<evidence type="ECO:0000256" key="1">
    <source>
        <dbReference type="SAM" id="SignalP"/>
    </source>
</evidence>
<dbReference type="AlphaFoldDB" id="C6DZC3"/>
<keyword evidence="1" id="KW-0732">Signal</keyword>
<dbReference type="Pfam" id="PF14326">
    <property type="entry name" value="DUF4384"/>
    <property type="match status" value="1"/>
</dbReference>
<dbReference type="STRING" id="443144.GM21_2383"/>
<dbReference type="KEGG" id="gem:GM21_2383"/>
<name>C6DZC3_GEOSM</name>
<dbReference type="InterPro" id="IPR025493">
    <property type="entry name" value="DUF4384"/>
</dbReference>
<evidence type="ECO:0000259" key="2">
    <source>
        <dbReference type="Pfam" id="PF14326"/>
    </source>
</evidence>
<dbReference type="HOGENOM" id="CLU_993711_0_0_7"/>
<reference evidence="3" key="1">
    <citation type="submission" date="2009-07" db="EMBL/GenBank/DDBJ databases">
        <title>Complete sequence of Geobacter sp. M21.</title>
        <authorList>
            <consortium name="US DOE Joint Genome Institute"/>
            <person name="Lucas S."/>
            <person name="Copeland A."/>
            <person name="Lapidus A."/>
            <person name="Glavina del Rio T."/>
            <person name="Dalin E."/>
            <person name="Tice H."/>
            <person name="Bruce D."/>
            <person name="Goodwin L."/>
            <person name="Pitluck S."/>
            <person name="Saunders E."/>
            <person name="Brettin T."/>
            <person name="Detter J.C."/>
            <person name="Han C."/>
            <person name="Larimer F."/>
            <person name="Land M."/>
            <person name="Hauser L."/>
            <person name="Kyrpides N."/>
            <person name="Ovchinnikova G."/>
            <person name="Lovley D."/>
        </authorList>
    </citation>
    <scope>NUCLEOTIDE SEQUENCE [LARGE SCALE GENOMIC DNA]</scope>
    <source>
        <strain evidence="3">M21</strain>
    </source>
</reference>
<dbReference type="OrthoDB" id="6400921at2"/>
<sequence>MKQILLTAILTFLMSTTLHARQSFITNGEGYACMGDDKSRKTTETTAMADAKRKATESAATYIQAETHIKDAMLQKDLLSAYANAQVKVIQELLKEWYKEQGLGDCYRVKLKVEVIPDENTMSGLAKKSQEALDQDPAAPLSVKIWTDRPAYAEKECMRIYLKGNKPFYGRVVYKQADGTLVQLLPNPYRDQDYFNGGTVYELPSGEDRFNMETCAPFGSEQITIYASTVPTGHLDVTPVGAVFAVANRPADIPIATRGVKLVPKSEGSGQLSLAEFSEGAAMIITRGGIEQH</sequence>
<dbReference type="eggNOG" id="COG3409">
    <property type="taxonomic scope" value="Bacteria"/>
</dbReference>
<organism evidence="3">
    <name type="scientific">Geobacter sp. (strain M21)</name>
    <dbReference type="NCBI Taxonomy" id="443144"/>
    <lineage>
        <taxon>Bacteria</taxon>
        <taxon>Pseudomonadati</taxon>
        <taxon>Thermodesulfobacteriota</taxon>
        <taxon>Desulfuromonadia</taxon>
        <taxon>Geobacterales</taxon>
        <taxon>Geobacteraceae</taxon>
        <taxon>Geobacter</taxon>
    </lineage>
</organism>
<protein>
    <recommendedName>
        <fullName evidence="2">DUF4384 domain-containing protein</fullName>
    </recommendedName>
</protein>
<accession>C6DZC3</accession>
<dbReference type="EMBL" id="CP001661">
    <property type="protein sequence ID" value="ACT18431.1"/>
    <property type="molecule type" value="Genomic_DNA"/>
</dbReference>
<evidence type="ECO:0000313" key="3">
    <source>
        <dbReference type="EMBL" id="ACT18431.1"/>
    </source>
</evidence>
<proteinExistence type="predicted"/>
<feature type="chain" id="PRO_5002962042" description="DUF4384 domain-containing protein" evidence="1">
    <location>
        <begin position="21"/>
        <end position="293"/>
    </location>
</feature>
<feature type="signal peptide" evidence="1">
    <location>
        <begin position="1"/>
        <end position="20"/>
    </location>
</feature>